<dbReference type="Gene3D" id="3.10.105.10">
    <property type="entry name" value="Dipeptide-binding Protein, Domain 3"/>
    <property type="match status" value="1"/>
</dbReference>
<dbReference type="CDD" id="cd00995">
    <property type="entry name" value="PBP2_NikA_DppA_OppA_like"/>
    <property type="match status" value="1"/>
</dbReference>
<dbReference type="PROSITE" id="PS51257">
    <property type="entry name" value="PROKAR_LIPOPROTEIN"/>
    <property type="match status" value="1"/>
</dbReference>
<sequence>MNKSGAIAAVGVLGLLATACGSSTGGGTGGAPAENATFTYGIAGDPGALDPAMAISGITNAALSVAYDYLVNRNADGKIVSGLAEKWDVKPTEVTFTLRKDITCSDGTKVTPSDVAANYTHLLDPATKSPLVGILVPPEMKAKADDAAGTVTLSTPQPFSFILETTANVFIACGQGLKDRSILARQTSGTGPYVLSDMMAGDSYTYTKREGYTWGPGGVTNNEAGMPAKVVVKVVPNEQTAANLLMSGGLTLGMFGGTDRARLEASPAITKRDIPFGNSDLLFNQAKGRPFAGLAVRRAVAQALNLDELAKVASSGKGRPPTSLVMKPGPCTGDTVAGNRPAFDAAAAGAALTEAGWQPGPDGIRVKDGQKLTLTYLYTPSMGPGAQAAAEYIAGEWKKAGVEVKLASATVGKMNETMGSGGDWDVAWVSVGVPLPSQLMGFYSGPAAPKGSNFGGVDNKEYVRLSEDAMKLTGEPACELWNKAESALVKNLDVLPVVENTMLVAGKNATAGNLGYMILPTTIRMTKGS</sequence>
<dbReference type="InterPro" id="IPR039424">
    <property type="entry name" value="SBP_5"/>
</dbReference>
<evidence type="ECO:0000313" key="3">
    <source>
        <dbReference type="EMBL" id="GII90422.1"/>
    </source>
</evidence>
<gene>
    <name evidence="3" type="ORF">Ssi02_06530</name>
</gene>
<feature type="domain" description="Solute-binding protein family 5" evidence="2">
    <location>
        <begin position="78"/>
        <end position="436"/>
    </location>
</feature>
<dbReference type="InterPro" id="IPR030678">
    <property type="entry name" value="Peptide/Ni-bd"/>
</dbReference>
<dbReference type="Gene3D" id="3.40.190.10">
    <property type="entry name" value="Periplasmic binding protein-like II"/>
    <property type="match status" value="1"/>
</dbReference>
<dbReference type="GO" id="GO:0043190">
    <property type="term" value="C:ATP-binding cassette (ABC) transporter complex"/>
    <property type="evidence" value="ECO:0007669"/>
    <property type="project" value="InterPro"/>
</dbReference>
<reference evidence="3" key="1">
    <citation type="submission" date="2021-01" db="EMBL/GenBank/DDBJ databases">
        <title>Whole genome shotgun sequence of Sinosporangium siamense NBRC 109515.</title>
        <authorList>
            <person name="Komaki H."/>
            <person name="Tamura T."/>
        </authorList>
    </citation>
    <scope>NUCLEOTIDE SEQUENCE</scope>
    <source>
        <strain evidence="3">NBRC 109515</strain>
    </source>
</reference>
<dbReference type="AlphaFoldDB" id="A0A919V5Y5"/>
<proteinExistence type="predicted"/>
<dbReference type="GO" id="GO:0015833">
    <property type="term" value="P:peptide transport"/>
    <property type="evidence" value="ECO:0007669"/>
    <property type="project" value="TreeGrafter"/>
</dbReference>
<dbReference type="PIRSF" id="PIRSF002741">
    <property type="entry name" value="MppA"/>
    <property type="match status" value="1"/>
</dbReference>
<accession>A0A919V5Y5</accession>
<keyword evidence="1" id="KW-0732">Signal</keyword>
<dbReference type="PANTHER" id="PTHR30290">
    <property type="entry name" value="PERIPLASMIC BINDING COMPONENT OF ABC TRANSPORTER"/>
    <property type="match status" value="1"/>
</dbReference>
<feature type="signal peptide" evidence="1">
    <location>
        <begin position="1"/>
        <end position="19"/>
    </location>
</feature>
<dbReference type="InterPro" id="IPR000914">
    <property type="entry name" value="SBP_5_dom"/>
</dbReference>
<keyword evidence="4" id="KW-1185">Reference proteome</keyword>
<feature type="chain" id="PRO_5038669609" evidence="1">
    <location>
        <begin position="20"/>
        <end position="529"/>
    </location>
</feature>
<dbReference type="GO" id="GO:0042597">
    <property type="term" value="C:periplasmic space"/>
    <property type="evidence" value="ECO:0007669"/>
    <property type="project" value="UniProtKB-ARBA"/>
</dbReference>
<dbReference type="Proteomes" id="UP000606172">
    <property type="component" value="Unassembled WGS sequence"/>
</dbReference>
<evidence type="ECO:0000313" key="4">
    <source>
        <dbReference type="Proteomes" id="UP000606172"/>
    </source>
</evidence>
<evidence type="ECO:0000256" key="1">
    <source>
        <dbReference type="SAM" id="SignalP"/>
    </source>
</evidence>
<comment type="caution">
    <text evidence="3">The sequence shown here is derived from an EMBL/GenBank/DDBJ whole genome shotgun (WGS) entry which is preliminary data.</text>
</comment>
<name>A0A919V5Y5_9ACTN</name>
<protein>
    <submittedName>
        <fullName evidence="3">Peptide ABC transporter substrate-binding protein</fullName>
    </submittedName>
</protein>
<dbReference type="RefSeq" id="WP_204020815.1">
    <property type="nucleotide sequence ID" value="NZ_BOOW01000006.1"/>
</dbReference>
<evidence type="ECO:0000259" key="2">
    <source>
        <dbReference type="Pfam" id="PF00496"/>
    </source>
</evidence>
<dbReference type="SUPFAM" id="SSF53850">
    <property type="entry name" value="Periplasmic binding protein-like II"/>
    <property type="match status" value="1"/>
</dbReference>
<dbReference type="Pfam" id="PF00496">
    <property type="entry name" value="SBP_bac_5"/>
    <property type="match status" value="1"/>
</dbReference>
<organism evidence="3 4">
    <name type="scientific">Sinosporangium siamense</name>
    <dbReference type="NCBI Taxonomy" id="1367973"/>
    <lineage>
        <taxon>Bacteria</taxon>
        <taxon>Bacillati</taxon>
        <taxon>Actinomycetota</taxon>
        <taxon>Actinomycetes</taxon>
        <taxon>Streptosporangiales</taxon>
        <taxon>Streptosporangiaceae</taxon>
        <taxon>Sinosporangium</taxon>
    </lineage>
</organism>
<dbReference type="EMBL" id="BOOW01000006">
    <property type="protein sequence ID" value="GII90422.1"/>
    <property type="molecule type" value="Genomic_DNA"/>
</dbReference>
<dbReference type="GO" id="GO:1904680">
    <property type="term" value="F:peptide transmembrane transporter activity"/>
    <property type="evidence" value="ECO:0007669"/>
    <property type="project" value="TreeGrafter"/>
</dbReference>